<organism evidence="2 3">
    <name type="scientific">Gnomoniopsis smithogilvyi</name>
    <dbReference type="NCBI Taxonomy" id="1191159"/>
    <lineage>
        <taxon>Eukaryota</taxon>
        <taxon>Fungi</taxon>
        <taxon>Dikarya</taxon>
        <taxon>Ascomycota</taxon>
        <taxon>Pezizomycotina</taxon>
        <taxon>Sordariomycetes</taxon>
        <taxon>Sordariomycetidae</taxon>
        <taxon>Diaporthales</taxon>
        <taxon>Gnomoniaceae</taxon>
        <taxon>Gnomoniopsis</taxon>
    </lineage>
</organism>
<accession>A0A9W9CYW0</accession>
<keyword evidence="3" id="KW-1185">Reference proteome</keyword>
<protein>
    <submittedName>
        <fullName evidence="2">Uncharacterized protein</fullName>
    </submittedName>
</protein>
<evidence type="ECO:0000256" key="1">
    <source>
        <dbReference type="SAM" id="MobiDB-lite"/>
    </source>
</evidence>
<dbReference type="Proteomes" id="UP001140453">
    <property type="component" value="Unassembled WGS sequence"/>
</dbReference>
<reference evidence="2" key="1">
    <citation type="submission" date="2022-10" db="EMBL/GenBank/DDBJ databases">
        <title>Tapping the CABI collections for fungal endophytes: first genome assemblies for Collariella, Neodidymelliopsis, Ascochyta clinopodiicola, Didymella pomorum, Didymosphaeria variabile, Neocosmospora piperis and Neocucurbitaria cava.</title>
        <authorList>
            <person name="Hill R."/>
        </authorList>
    </citation>
    <scope>NUCLEOTIDE SEQUENCE</scope>
    <source>
        <strain evidence="2">IMI 355082</strain>
    </source>
</reference>
<sequence length="115" mass="13815">MKKDIDSKQFRMIRAGLSSRQRKRRREKARKKAKRHKPMQQEELKGQEDLNVQKNLNFLEDLKKREVELEKMRFDKVLKTIKDMISNQRQESTHGKITAIVKVEKDIVVKTEPRD</sequence>
<dbReference type="EMBL" id="JAPEVB010000002">
    <property type="protein sequence ID" value="KAJ4393028.1"/>
    <property type="molecule type" value="Genomic_DNA"/>
</dbReference>
<feature type="region of interest" description="Disordered" evidence="1">
    <location>
        <begin position="1"/>
        <end position="48"/>
    </location>
</feature>
<feature type="compositionally biased region" description="Basic residues" evidence="1">
    <location>
        <begin position="20"/>
        <end position="38"/>
    </location>
</feature>
<gene>
    <name evidence="2" type="ORF">N0V93_002234</name>
</gene>
<evidence type="ECO:0000313" key="3">
    <source>
        <dbReference type="Proteomes" id="UP001140453"/>
    </source>
</evidence>
<dbReference type="AlphaFoldDB" id="A0A9W9CYW0"/>
<comment type="caution">
    <text evidence="2">The sequence shown here is derived from an EMBL/GenBank/DDBJ whole genome shotgun (WGS) entry which is preliminary data.</text>
</comment>
<feature type="compositionally biased region" description="Basic and acidic residues" evidence="1">
    <location>
        <begin position="39"/>
        <end position="48"/>
    </location>
</feature>
<proteinExistence type="predicted"/>
<name>A0A9W9CYW0_9PEZI</name>
<evidence type="ECO:0000313" key="2">
    <source>
        <dbReference type="EMBL" id="KAJ4393028.1"/>
    </source>
</evidence>